<name>A0A0P9W866_PSEA0</name>
<dbReference type="PATRIC" id="fig|251724.3.peg.5695"/>
<dbReference type="AlphaFoldDB" id="A0A0P9W866"/>
<proteinExistence type="predicted"/>
<dbReference type="Proteomes" id="UP000270873">
    <property type="component" value="Unassembled WGS sequence"/>
</dbReference>
<dbReference type="EMBL" id="RBSP01000352">
    <property type="protein sequence ID" value="RMS49227.1"/>
    <property type="molecule type" value="Genomic_DNA"/>
</dbReference>
<accession>A0A0P9W866</accession>
<dbReference type="Proteomes" id="UP000050469">
    <property type="component" value="Unassembled WGS sequence"/>
</dbReference>
<reference evidence="2 4" key="2">
    <citation type="submission" date="2018-08" db="EMBL/GenBank/DDBJ databases">
        <title>Recombination of ecologically and evolutionarily significant loci maintains genetic cohesion in the Pseudomonas syringae species complex.</title>
        <authorList>
            <person name="Dillon M."/>
            <person name="Thakur S."/>
            <person name="Almeida R.N.D."/>
            <person name="Weir B.S."/>
            <person name="Guttman D.S."/>
        </authorList>
    </citation>
    <scope>NUCLEOTIDE SEQUENCE [LARGE SCALE GENOMIC DNA]</scope>
    <source>
        <strain evidence="2 4">ICMP 7847</strain>
    </source>
</reference>
<dbReference type="EMBL" id="LJQO01000067">
    <property type="protein sequence ID" value="KPX79443.1"/>
    <property type="molecule type" value="Genomic_DNA"/>
</dbReference>
<sequence>MASKKSPHPLRASEIERFERNLANWLKLDPDQAMYHRFQGMLESQIVTLQICGVITSQGATKLHVRMGEARREMNATDAERKNEGLKLV</sequence>
<organism evidence="1 3">
    <name type="scientific">Pseudomonas amygdali pv. photiniae</name>
    <dbReference type="NCBI Taxonomy" id="251724"/>
    <lineage>
        <taxon>Bacteria</taxon>
        <taxon>Pseudomonadati</taxon>
        <taxon>Pseudomonadota</taxon>
        <taxon>Gammaproteobacteria</taxon>
        <taxon>Pseudomonadales</taxon>
        <taxon>Pseudomonadaceae</taxon>
        <taxon>Pseudomonas</taxon>
        <taxon>Pseudomonas amygdali</taxon>
    </lineage>
</organism>
<protein>
    <submittedName>
        <fullName evidence="1">Acyltransferase 3</fullName>
    </submittedName>
</protein>
<evidence type="ECO:0000313" key="1">
    <source>
        <dbReference type="EMBL" id="KPX79443.1"/>
    </source>
</evidence>
<dbReference type="RefSeq" id="WP_019331339.1">
    <property type="nucleotide sequence ID" value="NZ_LJQO01000067.1"/>
</dbReference>
<keyword evidence="1" id="KW-0012">Acyltransferase</keyword>
<dbReference type="GO" id="GO:0016746">
    <property type="term" value="F:acyltransferase activity"/>
    <property type="evidence" value="ECO:0007669"/>
    <property type="project" value="UniProtKB-KW"/>
</dbReference>
<keyword evidence="1" id="KW-0808">Transferase</keyword>
<evidence type="ECO:0000313" key="2">
    <source>
        <dbReference type="EMBL" id="RMS49227.1"/>
    </source>
</evidence>
<reference evidence="1 3" key="1">
    <citation type="submission" date="2015-09" db="EMBL/GenBank/DDBJ databases">
        <title>Genome announcement of multiple Pseudomonas syringae strains.</title>
        <authorList>
            <person name="Thakur S."/>
            <person name="Wang P.W."/>
            <person name="Gong Y."/>
            <person name="Weir B.S."/>
            <person name="Guttman D.S."/>
        </authorList>
    </citation>
    <scope>NUCLEOTIDE SEQUENCE [LARGE SCALE GENOMIC DNA]</scope>
    <source>
        <strain evidence="1 3">ICMP7840</strain>
    </source>
</reference>
<evidence type="ECO:0000313" key="3">
    <source>
        <dbReference type="Proteomes" id="UP000050469"/>
    </source>
</evidence>
<evidence type="ECO:0000313" key="4">
    <source>
        <dbReference type="Proteomes" id="UP000270873"/>
    </source>
</evidence>
<comment type="caution">
    <text evidence="1">The sequence shown here is derived from an EMBL/GenBank/DDBJ whole genome shotgun (WGS) entry which is preliminary data.</text>
</comment>
<gene>
    <name evidence="1" type="ORF">ALO53_200208</name>
    <name evidence="2" type="ORF">ALP66_200003</name>
</gene>